<evidence type="ECO:0000256" key="1">
    <source>
        <dbReference type="ARBA" id="ARBA00004245"/>
    </source>
</evidence>
<dbReference type="SUPFAM" id="SSF52047">
    <property type="entry name" value="RNI-like"/>
    <property type="match status" value="1"/>
</dbReference>
<evidence type="ECO:0000313" key="5">
    <source>
        <dbReference type="Proteomes" id="UP000093561"/>
    </source>
</evidence>
<name>A0AAF5PU61_WUCBA</name>
<dbReference type="GO" id="GO:0007015">
    <property type="term" value="P:actin filament organization"/>
    <property type="evidence" value="ECO:0007669"/>
    <property type="project" value="TreeGrafter"/>
</dbReference>
<accession>A0AAF5PU61</accession>
<dbReference type="Proteomes" id="UP000093561">
    <property type="component" value="Unassembled WGS sequence"/>
</dbReference>
<evidence type="ECO:0000256" key="4">
    <source>
        <dbReference type="SAM" id="MobiDB-lite"/>
    </source>
</evidence>
<dbReference type="InterPro" id="IPR004934">
    <property type="entry name" value="TMOD"/>
</dbReference>
<keyword evidence="3" id="KW-0206">Cytoskeleton</keyword>
<dbReference type="InterPro" id="IPR032675">
    <property type="entry name" value="LRR_dom_sf"/>
</dbReference>
<feature type="region of interest" description="Disordered" evidence="4">
    <location>
        <begin position="643"/>
        <end position="669"/>
    </location>
</feature>
<comment type="subcellular location">
    <subcellularLocation>
        <location evidence="1">Cytoplasm</location>
        <location evidence="1">Cytoskeleton</location>
    </subcellularLocation>
</comment>
<dbReference type="AlphaFoldDB" id="A0AAF5PU61"/>
<evidence type="ECO:0000256" key="3">
    <source>
        <dbReference type="ARBA" id="ARBA00023212"/>
    </source>
</evidence>
<feature type="region of interest" description="Disordered" evidence="4">
    <location>
        <begin position="825"/>
        <end position="845"/>
    </location>
</feature>
<dbReference type="WBParaSite" id="mrna-Wban_05607">
    <property type="protein sequence ID" value="mrna-Wban_05607"/>
    <property type="gene ID" value="Wban_05607"/>
</dbReference>
<dbReference type="Gene3D" id="3.80.10.10">
    <property type="entry name" value="Ribonuclease Inhibitor"/>
    <property type="match status" value="1"/>
</dbReference>
<dbReference type="GO" id="GO:0030016">
    <property type="term" value="C:myofibril"/>
    <property type="evidence" value="ECO:0007669"/>
    <property type="project" value="TreeGrafter"/>
</dbReference>
<reference evidence="5" key="1">
    <citation type="submission" date="2015-03" db="EMBL/GenBank/DDBJ databases">
        <title>Wuchereria bancrofti Genome Sequencing Papua New Guinea Strain.</title>
        <authorList>
            <person name="Small S.T."/>
            <person name="Serre D."/>
            <person name="Zimmerman P.A."/>
        </authorList>
    </citation>
    <scope>NUCLEOTIDE SEQUENCE [LARGE SCALE GENOMIC DNA]</scope>
    <source>
        <strain evidence="5">pt0022</strain>
    </source>
</reference>
<reference evidence="5" key="2">
    <citation type="journal article" date="2016" name="Mol. Ecol.">
        <title>Population genomics of the filarial nematode parasite Wuchereria bancrofti from mosquitoes.</title>
        <authorList>
            <person name="Small S.T."/>
            <person name="Reimer L.J."/>
            <person name="Tisch D.J."/>
            <person name="King C.L."/>
            <person name="Christensen B.M."/>
            <person name="Siba P.M."/>
            <person name="Kazura J.W."/>
            <person name="Serre D."/>
            <person name="Zimmerman P.A."/>
        </authorList>
    </citation>
    <scope>NUCLEOTIDE SEQUENCE</scope>
    <source>
        <strain evidence="5">pt0022</strain>
    </source>
</reference>
<sequence>MTMSQRNDMMTDADLMDAIQALGEQEQNDEVKELLKMMSDNRIISWEEAEQIMGCSTYKGPIKSSLPPQTRPMEPDNDTDVDWSIQQLQMDDPKLKQVNLNNMKRTPIPQLKRLLSAIKNNTHLEKIALANMGLYDNDCEPIFDVVASNTTLKSINLETNYLSGDFFARLFKAALVNQTLEEVKAVNQGVTFATAAEKEIIDAVFQNRGLTKVSINLRLPEGRHKIENALIRNQEIRRVLRRQAAAAAEVEAQKRTEEVNKPVVIKPEMQSGKLQPMKPAILGSAFQVPFAKKQPPRIVGNSGNDSIDATGNLGKAPLTEKNNKLLAKTTEPVESFSRVDPVKITTSKKTGIKRASTKTKMIDTNVNETFGKTKSKKTVPKISLEQAIPEIELSTEEVLRKTFLPRKSSSAVRESSAPFGTNETDATISADSTLSRWQNNPCDNLMKSNNAIVPGEEADFTVPVRNSNQHFDKKPAGLVNSIRNSSLVPPVFLVAEQKIGPVKRNFSIPSKRNSTEQEKITAKLDELKKSSLRSTPFNPPMPVYPLKREKDIMIEWRKQRKVTVSPSEIGQRPLYDSRTNLNEYQPSAEPAFFTNESVICCKHGRKCKEYYTRKFDKKKISSLWPISELLDWVGQAPNLMKSTSSSTTLKSKKSYAVSSRPNDQHSEHMNNQYDNISIKCGDLLEKSIKTSNRESLLQQKPLHKNNASQMFPKNASKLKVLYSFYLGQRSRSASIPLTEIPQNFGLYHELPEDVSNLDNLKHYASLNIVFVNNDLEYRHLPIQECFVDGKRRLFVECGNKNILPFKKLEHLVRHYANTFAYTDSQGRRSRFPDNPAEEPTHKHII</sequence>
<dbReference type="PANTHER" id="PTHR10901:SF16">
    <property type="entry name" value="TROPOMODULIN"/>
    <property type="match status" value="1"/>
</dbReference>
<dbReference type="GO" id="GO:0005856">
    <property type="term" value="C:cytoskeleton"/>
    <property type="evidence" value="ECO:0007669"/>
    <property type="project" value="UniProtKB-SubCell"/>
</dbReference>
<protein>
    <submittedName>
        <fullName evidence="6">Uncharacterized protein</fullName>
    </submittedName>
</protein>
<proteinExistence type="predicted"/>
<evidence type="ECO:0000256" key="2">
    <source>
        <dbReference type="ARBA" id="ARBA00022490"/>
    </source>
</evidence>
<keyword evidence="2" id="KW-0963">Cytoplasm</keyword>
<dbReference type="PANTHER" id="PTHR10901">
    <property type="entry name" value="TROPOMODULIN"/>
    <property type="match status" value="1"/>
</dbReference>
<dbReference type="GO" id="GO:0005523">
    <property type="term" value="F:tropomyosin binding"/>
    <property type="evidence" value="ECO:0007669"/>
    <property type="project" value="InterPro"/>
</dbReference>
<reference evidence="6" key="3">
    <citation type="submission" date="2024-02" db="UniProtKB">
        <authorList>
            <consortium name="WormBaseParasite"/>
        </authorList>
    </citation>
    <scope>IDENTIFICATION</scope>
    <source>
        <strain evidence="6">pt0022</strain>
    </source>
</reference>
<evidence type="ECO:0000313" key="6">
    <source>
        <dbReference type="WBParaSite" id="mrna-Wban_05607"/>
    </source>
</evidence>
<dbReference type="GO" id="GO:0030239">
    <property type="term" value="P:myofibril assembly"/>
    <property type="evidence" value="ECO:0007669"/>
    <property type="project" value="TreeGrafter"/>
</dbReference>
<organism evidence="5 6">
    <name type="scientific">Wuchereria bancrofti</name>
    <dbReference type="NCBI Taxonomy" id="6293"/>
    <lineage>
        <taxon>Eukaryota</taxon>
        <taxon>Metazoa</taxon>
        <taxon>Ecdysozoa</taxon>
        <taxon>Nematoda</taxon>
        <taxon>Chromadorea</taxon>
        <taxon>Rhabditida</taxon>
        <taxon>Spirurina</taxon>
        <taxon>Spiruromorpha</taxon>
        <taxon>Filarioidea</taxon>
        <taxon>Onchocercidae</taxon>
        <taxon>Wuchereria</taxon>
    </lineage>
</organism>
<dbReference type="GO" id="GO:0051694">
    <property type="term" value="P:pointed-end actin filament capping"/>
    <property type="evidence" value="ECO:0007669"/>
    <property type="project" value="InterPro"/>
</dbReference>